<feature type="region of interest" description="Disordered" evidence="1">
    <location>
        <begin position="469"/>
        <end position="615"/>
    </location>
</feature>
<protein>
    <submittedName>
        <fullName evidence="3">Microcephalin</fullName>
    </submittedName>
</protein>
<dbReference type="SUPFAM" id="SSF52113">
    <property type="entry name" value="BRCT domain"/>
    <property type="match status" value="1"/>
</dbReference>
<comment type="caution">
    <text evidence="3">The sequence shown here is derived from an EMBL/GenBank/DDBJ whole genome shotgun (WGS) entry which is preliminary data.</text>
</comment>
<feature type="compositionally biased region" description="Basic and acidic residues" evidence="1">
    <location>
        <begin position="131"/>
        <end position="144"/>
    </location>
</feature>
<dbReference type="CDD" id="cd17716">
    <property type="entry name" value="BRCT_microcephalin_rpt1"/>
    <property type="match status" value="1"/>
</dbReference>
<feature type="compositionally biased region" description="Acidic residues" evidence="1">
    <location>
        <begin position="655"/>
        <end position="671"/>
    </location>
</feature>
<feature type="compositionally biased region" description="Basic and acidic residues" evidence="1">
    <location>
        <begin position="469"/>
        <end position="484"/>
    </location>
</feature>
<feature type="compositionally biased region" description="Basic and acidic residues" evidence="1">
    <location>
        <begin position="63"/>
        <end position="72"/>
    </location>
</feature>
<dbReference type="OrthoDB" id="2384350at2759"/>
<evidence type="ECO:0000256" key="1">
    <source>
        <dbReference type="SAM" id="MobiDB-lite"/>
    </source>
</evidence>
<feature type="region of interest" description="Disordered" evidence="1">
    <location>
        <begin position="794"/>
        <end position="885"/>
    </location>
</feature>
<feature type="region of interest" description="Disordered" evidence="1">
    <location>
        <begin position="1"/>
        <end position="262"/>
    </location>
</feature>
<dbReference type="AlphaFoldDB" id="A0A0M9VXN4"/>
<dbReference type="InterPro" id="IPR022047">
    <property type="entry name" value="Microcephalin-like"/>
</dbReference>
<feature type="compositionally biased region" description="Low complexity" evidence="1">
    <location>
        <begin position="249"/>
        <end position="262"/>
    </location>
</feature>
<dbReference type="Gene3D" id="3.40.50.10190">
    <property type="entry name" value="BRCT domain"/>
    <property type="match status" value="1"/>
</dbReference>
<feature type="region of interest" description="Disordered" evidence="1">
    <location>
        <begin position="309"/>
        <end position="375"/>
    </location>
</feature>
<evidence type="ECO:0000259" key="2">
    <source>
        <dbReference type="PROSITE" id="PS50172"/>
    </source>
</evidence>
<feature type="compositionally biased region" description="Low complexity" evidence="1">
    <location>
        <begin position="78"/>
        <end position="97"/>
    </location>
</feature>
<feature type="region of interest" description="Disordered" evidence="1">
    <location>
        <begin position="629"/>
        <end position="716"/>
    </location>
</feature>
<feature type="compositionally biased region" description="Polar residues" evidence="1">
    <location>
        <begin position="1012"/>
        <end position="1024"/>
    </location>
</feature>
<accession>A0A0M9VXN4</accession>
<dbReference type="EMBL" id="LGSR01000001">
    <property type="protein sequence ID" value="KOS23412.1"/>
    <property type="molecule type" value="Genomic_DNA"/>
</dbReference>
<evidence type="ECO:0000313" key="4">
    <source>
        <dbReference type="Proteomes" id="UP000053831"/>
    </source>
</evidence>
<reference evidence="3 4" key="1">
    <citation type="submission" date="2015-07" db="EMBL/GenBank/DDBJ databases">
        <title>The genome of the fungus Escovopsis weberi, a specialized disease agent of ant agriculture.</title>
        <authorList>
            <person name="de Man T.J."/>
            <person name="Stajich J.E."/>
            <person name="Kubicek C.P."/>
            <person name="Chenthamara K."/>
            <person name="Atanasova L."/>
            <person name="Druzhinina I.S."/>
            <person name="Birnbaum S."/>
            <person name="Barribeau S.M."/>
            <person name="Teiling C."/>
            <person name="Suen G."/>
            <person name="Currie C."/>
            <person name="Gerardo N.M."/>
        </authorList>
    </citation>
    <scope>NUCLEOTIDE SEQUENCE [LARGE SCALE GENOMIC DNA]</scope>
</reference>
<feature type="region of interest" description="Disordered" evidence="1">
    <location>
        <begin position="749"/>
        <end position="770"/>
    </location>
</feature>
<feature type="compositionally biased region" description="Polar residues" evidence="1">
    <location>
        <begin position="313"/>
        <end position="327"/>
    </location>
</feature>
<feature type="compositionally biased region" description="Acidic residues" evidence="1">
    <location>
        <begin position="531"/>
        <end position="546"/>
    </location>
</feature>
<evidence type="ECO:0000313" key="3">
    <source>
        <dbReference type="EMBL" id="KOS23412.1"/>
    </source>
</evidence>
<name>A0A0M9VXN4_ESCWE</name>
<dbReference type="STRING" id="150374.A0A0M9VXN4"/>
<dbReference type="PANTHER" id="PTHR14625">
    <property type="entry name" value="MICROCEPHALIN"/>
    <property type="match status" value="1"/>
</dbReference>
<dbReference type="InterPro" id="IPR001357">
    <property type="entry name" value="BRCT_dom"/>
</dbReference>
<gene>
    <name evidence="3" type="ORF">ESCO_006666</name>
</gene>
<dbReference type="InterPro" id="IPR036420">
    <property type="entry name" value="BRCT_dom_sf"/>
</dbReference>
<feature type="region of interest" description="Disordered" evidence="1">
    <location>
        <begin position="429"/>
        <end position="448"/>
    </location>
</feature>
<dbReference type="GO" id="GO:0000278">
    <property type="term" value="P:mitotic cell cycle"/>
    <property type="evidence" value="ECO:0007669"/>
    <property type="project" value="TreeGrafter"/>
</dbReference>
<sequence>MDSSPKRATRAKAARARSAPTSNFMAGTRSTAAKRKTRTDDKDDEDLAKRDAAAKRPRGGSLAKKEGEKEAAKPPAPTTKKLTASAPAAAASKKPAPGNDFTQLLICSIRQDKHDHNNNNNNNNNSEDGAGDDHDHDHDDKGDGADNENNSSSDDESRDGRDENGSGDGRVQAAATSTSSTGPSTGGPNEKKPLSAIKMAQNFARWEESDDELAKEKTPLKPLMKSPIKPPTAKKPAAAAETEPEITRDAAGTAGTAGMSGASDTAIFGQLDINAVILGSPIRPPHSPLGDGLKSPAKRFAALGSALKPSAAEQISQSPVKTTSLLQSAAKRPKSPIKGLGLQPAQDPAAIESTGKPSLFQSPAKRAMPGLKSMAGPLSVGPSTLKGFPALNPQSISSAKPSEKLLHELDLNEDTDSDEVFTGPIESLRFPGLSTKASSRDEAPEITHLQTVEEEIDALDLMQRERVAVEQEQKIADEEIHGQYENEGPISEEQGNDDGEAVDESEHHDDEGADDDKTYHEIEDALLPEQATEDLGESADSAPDEEASPRETTHGEQVDPLYELREKDQDPCHDMSTLTDLEDDDNIQADEITATPATNLRMNPTSRGIASCVSKSGRRTTLGFSSLADQLGAWSPASPIKAPPTARKLRFAEPLVEDANDDTTEDADAEADADRVADHEDSPMSDDCDEELQASTTPADSPGSFDQETEEKDEPVTVIFNDISFNEEDKALALEANEMSLSDINTRRSFDDSLSDASQEYADENQVPPDHVEADVELPPLAVTPVRPLMKSFHTTTKIPLKPSDDSTPSPIKKRSFSASRAAPKRSGGLSKVPSSLTPIAPAERRRSPRKQAAISEETAPGTPSQMGETWSAAETPGRTPRKDLNPTLLRGAIVFVDVHTTEGADASGIFVELLTQMGARCVKSWNWSPSDGSSSSKKVGITHVVFKDGSKRTLEKVREANGVVQCVGVGWVLNCERANEWVDEAHYSIDTSNLPRGGARRRKSMEPKTVTNMNGTLVSSPSRSGRDSLGGSPSTPRRQSTMWMASFATPDGEEAGGEDVEGSSTFLTPVPKTPAPEAIARFAAETPSDAYDEEEDDTVSPLKDELLMRTCPPKQRFRDAGEGGGILNLHQSLTQDDDVRMRLMAARRKSLQFAPKIGSPLAKMWR</sequence>
<proteinExistence type="predicted"/>
<feature type="domain" description="BRCT" evidence="2">
    <location>
        <begin position="885"/>
        <end position="990"/>
    </location>
</feature>
<feature type="compositionally biased region" description="Basic and acidic residues" evidence="1">
    <location>
        <begin position="504"/>
        <end position="523"/>
    </location>
</feature>
<dbReference type="Proteomes" id="UP000053831">
    <property type="component" value="Unassembled WGS sequence"/>
</dbReference>
<feature type="compositionally biased region" description="Polar residues" evidence="1">
    <location>
        <begin position="1032"/>
        <end position="1042"/>
    </location>
</feature>
<feature type="compositionally biased region" description="Polar residues" evidence="1">
    <location>
        <begin position="595"/>
        <end position="608"/>
    </location>
</feature>
<feature type="compositionally biased region" description="Basic and acidic residues" evidence="1">
    <location>
        <begin position="672"/>
        <end position="682"/>
    </location>
</feature>
<keyword evidence="4" id="KW-1185">Reference proteome</keyword>
<dbReference type="PROSITE" id="PS50172">
    <property type="entry name" value="BRCT"/>
    <property type="match status" value="1"/>
</dbReference>
<feature type="compositionally biased region" description="Low complexity" evidence="1">
    <location>
        <begin position="173"/>
        <end position="188"/>
    </location>
</feature>
<feature type="region of interest" description="Disordered" evidence="1">
    <location>
        <begin position="1012"/>
        <end position="1042"/>
    </location>
</feature>
<dbReference type="PANTHER" id="PTHR14625:SF3">
    <property type="entry name" value="MICROCEPHALIN"/>
    <property type="match status" value="1"/>
</dbReference>
<organism evidence="3 4">
    <name type="scientific">Escovopsis weberi</name>
    <dbReference type="NCBI Taxonomy" id="150374"/>
    <lineage>
        <taxon>Eukaryota</taxon>
        <taxon>Fungi</taxon>
        <taxon>Dikarya</taxon>
        <taxon>Ascomycota</taxon>
        <taxon>Pezizomycotina</taxon>
        <taxon>Sordariomycetes</taxon>
        <taxon>Hypocreomycetidae</taxon>
        <taxon>Hypocreales</taxon>
        <taxon>Hypocreaceae</taxon>
        <taxon>Escovopsis</taxon>
    </lineage>
</organism>
<feature type="compositionally biased region" description="Acidic residues" evidence="1">
    <location>
        <begin position="683"/>
        <end position="692"/>
    </location>
</feature>
<feature type="compositionally biased region" description="Acidic residues" evidence="1">
    <location>
        <begin position="494"/>
        <end position="503"/>
    </location>
</feature>
<feature type="compositionally biased region" description="Basic and acidic residues" evidence="1">
    <location>
        <begin position="547"/>
        <end position="573"/>
    </location>
</feature>